<feature type="domain" description="PAC" evidence="9">
    <location>
        <begin position="325"/>
        <end position="377"/>
    </location>
</feature>
<dbReference type="Gene3D" id="1.10.287.130">
    <property type="match status" value="1"/>
</dbReference>
<dbReference type="PANTHER" id="PTHR43065">
    <property type="entry name" value="SENSOR HISTIDINE KINASE"/>
    <property type="match status" value="1"/>
</dbReference>
<dbReference type="EMBL" id="JAAVLW010000001">
    <property type="protein sequence ID" value="NOJ45320.1"/>
    <property type="molecule type" value="Genomic_DNA"/>
</dbReference>
<dbReference type="Pfam" id="PF00072">
    <property type="entry name" value="Response_reg"/>
    <property type="match status" value="1"/>
</dbReference>
<proteinExistence type="predicted"/>
<evidence type="ECO:0000256" key="5">
    <source>
        <dbReference type="PROSITE-ProRule" id="PRU00244"/>
    </source>
</evidence>
<dbReference type="InterPro" id="IPR000014">
    <property type="entry name" value="PAS"/>
</dbReference>
<dbReference type="EC" id="2.7.13.3" evidence="2"/>
<dbReference type="PROSITE" id="PS50112">
    <property type="entry name" value="PAS"/>
    <property type="match status" value="1"/>
</dbReference>
<dbReference type="InterPro" id="IPR005330">
    <property type="entry name" value="MHYT_dom"/>
</dbReference>
<dbReference type="Pfam" id="PF13426">
    <property type="entry name" value="PAS_9"/>
    <property type="match status" value="1"/>
</dbReference>
<feature type="transmembrane region" description="Helical" evidence="5">
    <location>
        <begin position="43"/>
        <end position="68"/>
    </location>
</feature>
<dbReference type="Gene3D" id="3.40.50.2300">
    <property type="match status" value="1"/>
</dbReference>
<dbReference type="PRINTS" id="PR00344">
    <property type="entry name" value="BCTRLSENSOR"/>
</dbReference>
<feature type="transmembrane region" description="Helical" evidence="5">
    <location>
        <begin position="107"/>
        <end position="128"/>
    </location>
</feature>
<dbReference type="SMART" id="SM00388">
    <property type="entry name" value="HisKA"/>
    <property type="match status" value="1"/>
</dbReference>
<dbReference type="Gene3D" id="3.30.450.20">
    <property type="entry name" value="PAS domain"/>
    <property type="match status" value="1"/>
</dbReference>
<dbReference type="GO" id="GO:0016020">
    <property type="term" value="C:membrane"/>
    <property type="evidence" value="ECO:0007669"/>
    <property type="project" value="UniProtKB-UniRule"/>
</dbReference>
<evidence type="ECO:0000313" key="12">
    <source>
        <dbReference type="Proteomes" id="UP000528734"/>
    </source>
</evidence>
<dbReference type="SUPFAM" id="SSF52172">
    <property type="entry name" value="CheY-like"/>
    <property type="match status" value="1"/>
</dbReference>
<keyword evidence="12" id="KW-1185">Reference proteome</keyword>
<keyword evidence="5" id="KW-0812">Transmembrane</keyword>
<dbReference type="CDD" id="cd00130">
    <property type="entry name" value="PAS"/>
    <property type="match status" value="1"/>
</dbReference>
<dbReference type="PROSITE" id="PS50113">
    <property type="entry name" value="PAC"/>
    <property type="match status" value="1"/>
</dbReference>
<dbReference type="SMART" id="SM00448">
    <property type="entry name" value="REC"/>
    <property type="match status" value="1"/>
</dbReference>
<dbReference type="InterPro" id="IPR003594">
    <property type="entry name" value="HATPase_dom"/>
</dbReference>
<dbReference type="InterPro" id="IPR001789">
    <property type="entry name" value="Sig_transdc_resp-reg_receiver"/>
</dbReference>
<dbReference type="AlphaFoldDB" id="A0A7Y4H0E9"/>
<feature type="transmembrane region" description="Helical" evidence="5">
    <location>
        <begin position="140"/>
        <end position="161"/>
    </location>
</feature>
<feature type="modified residue" description="4-aspartylphosphate" evidence="4">
    <location>
        <position position="686"/>
    </location>
</feature>
<dbReference type="InterPro" id="IPR001610">
    <property type="entry name" value="PAC"/>
</dbReference>
<dbReference type="InterPro" id="IPR000700">
    <property type="entry name" value="PAS-assoc_C"/>
</dbReference>
<evidence type="ECO:0000259" key="10">
    <source>
        <dbReference type="PROSITE" id="PS50924"/>
    </source>
</evidence>
<evidence type="ECO:0000256" key="1">
    <source>
        <dbReference type="ARBA" id="ARBA00000085"/>
    </source>
</evidence>
<comment type="caution">
    <text evidence="11">The sequence shown here is derived from an EMBL/GenBank/DDBJ whole genome shotgun (WGS) entry which is preliminary data.</text>
</comment>
<evidence type="ECO:0000256" key="4">
    <source>
        <dbReference type="PROSITE-ProRule" id="PRU00169"/>
    </source>
</evidence>
<evidence type="ECO:0000256" key="2">
    <source>
        <dbReference type="ARBA" id="ARBA00012438"/>
    </source>
</evidence>
<dbReference type="GO" id="GO:0000155">
    <property type="term" value="F:phosphorelay sensor kinase activity"/>
    <property type="evidence" value="ECO:0007669"/>
    <property type="project" value="InterPro"/>
</dbReference>
<dbReference type="SUPFAM" id="SSF55785">
    <property type="entry name" value="PYP-like sensor domain (PAS domain)"/>
    <property type="match status" value="1"/>
</dbReference>
<evidence type="ECO:0000259" key="7">
    <source>
        <dbReference type="PROSITE" id="PS50110"/>
    </source>
</evidence>
<dbReference type="PROSITE" id="PS50924">
    <property type="entry name" value="MHYT"/>
    <property type="match status" value="1"/>
</dbReference>
<feature type="transmembrane region" description="Helical" evidence="5">
    <location>
        <begin position="208"/>
        <end position="233"/>
    </location>
</feature>
<feature type="transmembrane region" description="Helical" evidence="5">
    <location>
        <begin position="12"/>
        <end position="31"/>
    </location>
</feature>
<feature type="domain" description="PAS" evidence="8">
    <location>
        <begin position="251"/>
        <end position="292"/>
    </location>
</feature>
<feature type="domain" description="MHYT" evidence="10">
    <location>
        <begin position="8"/>
        <end position="194"/>
    </location>
</feature>
<dbReference type="SMART" id="SM00086">
    <property type="entry name" value="PAC"/>
    <property type="match status" value="1"/>
</dbReference>
<dbReference type="RefSeq" id="WP_171708194.1">
    <property type="nucleotide sequence ID" value="NZ_JAAVLW010000001.1"/>
</dbReference>
<dbReference type="PROSITE" id="PS50110">
    <property type="entry name" value="RESPONSE_REGULATORY"/>
    <property type="match status" value="1"/>
</dbReference>
<dbReference type="SUPFAM" id="SSF47384">
    <property type="entry name" value="Homodimeric domain of signal transducing histidine kinase"/>
    <property type="match status" value="1"/>
</dbReference>
<evidence type="ECO:0000259" key="9">
    <source>
        <dbReference type="PROSITE" id="PS50113"/>
    </source>
</evidence>
<dbReference type="SMART" id="SM00387">
    <property type="entry name" value="HATPase_c"/>
    <property type="match status" value="1"/>
</dbReference>
<evidence type="ECO:0000259" key="6">
    <source>
        <dbReference type="PROSITE" id="PS50109"/>
    </source>
</evidence>
<dbReference type="Pfam" id="PF00512">
    <property type="entry name" value="HisKA"/>
    <property type="match status" value="1"/>
</dbReference>
<accession>A0A7Y4H0E9</accession>
<feature type="domain" description="Response regulatory" evidence="7">
    <location>
        <begin position="636"/>
        <end position="747"/>
    </location>
</feature>
<keyword evidence="5" id="KW-0472">Membrane</keyword>
<dbReference type="InterPro" id="IPR036097">
    <property type="entry name" value="HisK_dim/P_sf"/>
</dbReference>
<sequence>MHHHPGSHDPVLVALSILIAALSSYTALDLATRMRAASGSASLGWLGAAAVAMGGGIWSMHFVAMLAFSLPGIEISYDPLLTLLSLALPILVAAAAFVVVSQRSNALVVSGVGMGLAISGMHYTGMSAMRMAASIHYDPVWVVLSIAIAIGASIIALRLAFHMTSVLERISAGVVMGLAISGMHYAAMRGSSFIPADVLGRAVHGAVGQAPLAFLVAGTTIVVLVIGLAAALYDRASAERADREAEALRRSEERFRLLVEGVADHAIFMLDPEGRVANWNLGARRLIGYGDEIVGTHYAILHTEEDRDSGAPDAVLQDAKREGKSTGEGWRVRKDGSRFWAEATIRVVQNERGEIIGFAKIVRDVTERRLAQEALERTRDALVISQKMETVGQLTGGVAHDFNNILAVILGSLELAKKRLQPEDPRIHRLLDNAIQGALRGASLTQRMLAFARKQDLKPVVVDVPELVRGMAALLKFDPGIRVETRFPIELSKVKVDANQLELAILNLAVNARDAIATGGVISIAAREEHAIDGLAEGRYVAISVSDTGCGMNEETLKHAQEPFFTTKGVGKGTGLGLSMVKGLAEQSGGALLLKSRIGEGTTAEIWLPASQDEELPAPHAAEPSRPASRSSRPISVLVVDDDLLVLDSVAAMLDDLGHAVIEARSGEEAVQLLRRMPKIDIVVTDYAMPGMNGLQLAEAVAAERPGTPVVLCTGYAELLGSAQPHLPRISKPFDQAALVAVIDEVMRAQAASRSVLTLHPKRA</sequence>
<feature type="domain" description="Histidine kinase" evidence="6">
    <location>
        <begin position="397"/>
        <end position="612"/>
    </location>
</feature>
<reference evidence="11 12" key="1">
    <citation type="submission" date="2020-03" db="EMBL/GenBank/DDBJ databases">
        <title>Bradyrhizobium diversity isolated from nodules of Muelleranthus trifoliolatus.</title>
        <authorList>
            <person name="Klepa M."/>
            <person name="Helene L."/>
            <person name="Hungria M."/>
        </authorList>
    </citation>
    <scope>NUCLEOTIDE SEQUENCE [LARGE SCALE GENOMIC DNA]</scope>
    <source>
        <strain evidence="11 12">WSM 1744</strain>
    </source>
</reference>
<dbReference type="InterPro" id="IPR036890">
    <property type="entry name" value="HATPase_C_sf"/>
</dbReference>
<dbReference type="Proteomes" id="UP000528734">
    <property type="component" value="Unassembled WGS sequence"/>
</dbReference>
<protein>
    <recommendedName>
        <fullName evidence="2">histidine kinase</fullName>
        <ecNumber evidence="2">2.7.13.3</ecNumber>
    </recommendedName>
</protein>
<comment type="catalytic activity">
    <reaction evidence="1">
        <text>ATP + protein L-histidine = ADP + protein N-phospho-L-histidine.</text>
        <dbReference type="EC" id="2.7.13.3"/>
    </reaction>
</comment>
<evidence type="ECO:0000256" key="3">
    <source>
        <dbReference type="ARBA" id="ARBA00022553"/>
    </source>
</evidence>
<dbReference type="Gene3D" id="3.30.565.10">
    <property type="entry name" value="Histidine kinase-like ATPase, C-terminal domain"/>
    <property type="match status" value="1"/>
</dbReference>
<dbReference type="InterPro" id="IPR011006">
    <property type="entry name" value="CheY-like_superfamily"/>
</dbReference>
<name>A0A7Y4H0E9_9BRAD</name>
<dbReference type="SUPFAM" id="SSF55874">
    <property type="entry name" value="ATPase domain of HSP90 chaperone/DNA topoisomerase II/histidine kinase"/>
    <property type="match status" value="1"/>
</dbReference>
<dbReference type="InterPro" id="IPR004358">
    <property type="entry name" value="Sig_transdc_His_kin-like_C"/>
</dbReference>
<feature type="transmembrane region" description="Helical" evidence="5">
    <location>
        <begin position="80"/>
        <end position="100"/>
    </location>
</feature>
<dbReference type="PROSITE" id="PS50109">
    <property type="entry name" value="HIS_KIN"/>
    <property type="match status" value="1"/>
</dbReference>
<dbReference type="PANTHER" id="PTHR43065:SF49">
    <property type="entry name" value="HISTIDINE KINASE"/>
    <property type="match status" value="1"/>
</dbReference>
<dbReference type="InterPro" id="IPR003661">
    <property type="entry name" value="HisK_dim/P_dom"/>
</dbReference>
<evidence type="ECO:0000313" key="11">
    <source>
        <dbReference type="EMBL" id="NOJ45320.1"/>
    </source>
</evidence>
<dbReference type="CDD" id="cd00082">
    <property type="entry name" value="HisKA"/>
    <property type="match status" value="1"/>
</dbReference>
<dbReference type="NCBIfam" id="TIGR00229">
    <property type="entry name" value="sensory_box"/>
    <property type="match status" value="1"/>
</dbReference>
<dbReference type="SMART" id="SM00091">
    <property type="entry name" value="PAS"/>
    <property type="match status" value="1"/>
</dbReference>
<organism evidence="11 12">
    <name type="scientific">Bradyrhizobium archetypum</name>
    <dbReference type="NCBI Taxonomy" id="2721160"/>
    <lineage>
        <taxon>Bacteria</taxon>
        <taxon>Pseudomonadati</taxon>
        <taxon>Pseudomonadota</taxon>
        <taxon>Alphaproteobacteria</taxon>
        <taxon>Hyphomicrobiales</taxon>
        <taxon>Nitrobacteraceae</taxon>
        <taxon>Bradyrhizobium</taxon>
    </lineage>
</organism>
<keyword evidence="3 4" id="KW-0597">Phosphoprotein</keyword>
<dbReference type="InterPro" id="IPR035965">
    <property type="entry name" value="PAS-like_dom_sf"/>
</dbReference>
<keyword evidence="5" id="KW-1133">Transmembrane helix</keyword>
<dbReference type="InterPro" id="IPR005467">
    <property type="entry name" value="His_kinase_dom"/>
</dbReference>
<evidence type="ECO:0000259" key="8">
    <source>
        <dbReference type="PROSITE" id="PS50112"/>
    </source>
</evidence>
<dbReference type="Pfam" id="PF02518">
    <property type="entry name" value="HATPase_c"/>
    <property type="match status" value="1"/>
</dbReference>
<gene>
    <name evidence="11" type="ORF">HCN50_03475</name>
</gene>
<dbReference type="Pfam" id="PF03707">
    <property type="entry name" value="MHYT"/>
    <property type="match status" value="2"/>
</dbReference>